<organism evidence="2 3">
    <name type="scientific">Podila minutissima</name>
    <dbReference type="NCBI Taxonomy" id="64525"/>
    <lineage>
        <taxon>Eukaryota</taxon>
        <taxon>Fungi</taxon>
        <taxon>Fungi incertae sedis</taxon>
        <taxon>Mucoromycota</taxon>
        <taxon>Mortierellomycotina</taxon>
        <taxon>Mortierellomycetes</taxon>
        <taxon>Mortierellales</taxon>
        <taxon>Mortierellaceae</taxon>
        <taxon>Podila</taxon>
    </lineage>
</organism>
<accession>A0A9P5SV04</accession>
<dbReference type="Proteomes" id="UP000696485">
    <property type="component" value="Unassembled WGS sequence"/>
</dbReference>
<reference evidence="2" key="1">
    <citation type="journal article" date="2020" name="Fungal Divers.">
        <title>Resolving the Mortierellaceae phylogeny through synthesis of multi-gene phylogenetics and phylogenomics.</title>
        <authorList>
            <person name="Vandepol N."/>
            <person name="Liber J."/>
            <person name="Desiro A."/>
            <person name="Na H."/>
            <person name="Kennedy M."/>
            <person name="Barry K."/>
            <person name="Grigoriev I.V."/>
            <person name="Miller A.N."/>
            <person name="O'Donnell K."/>
            <person name="Stajich J.E."/>
            <person name="Bonito G."/>
        </authorList>
    </citation>
    <scope>NUCLEOTIDE SEQUENCE</scope>
    <source>
        <strain evidence="2">NVP1</strain>
    </source>
</reference>
<evidence type="ECO:0000313" key="2">
    <source>
        <dbReference type="EMBL" id="KAF9335957.1"/>
    </source>
</evidence>
<evidence type="ECO:0000313" key="3">
    <source>
        <dbReference type="Proteomes" id="UP000696485"/>
    </source>
</evidence>
<protein>
    <submittedName>
        <fullName evidence="2">Uncharacterized protein</fullName>
    </submittedName>
</protein>
<name>A0A9P5SV04_9FUNG</name>
<comment type="caution">
    <text evidence="2">The sequence shown here is derived from an EMBL/GenBank/DDBJ whole genome shotgun (WGS) entry which is preliminary data.</text>
</comment>
<keyword evidence="3" id="KW-1185">Reference proteome</keyword>
<feature type="region of interest" description="Disordered" evidence="1">
    <location>
        <begin position="207"/>
        <end position="252"/>
    </location>
</feature>
<feature type="compositionally biased region" description="Low complexity" evidence="1">
    <location>
        <begin position="221"/>
        <end position="235"/>
    </location>
</feature>
<proteinExistence type="predicted"/>
<feature type="compositionally biased region" description="Basic and acidic residues" evidence="1">
    <location>
        <begin position="241"/>
        <end position="252"/>
    </location>
</feature>
<sequence length="348" mass="38732">MTTLAPHTRSAVLAAILVLVLCQITFLLRTSLHTFFSAWPSSSSSSLSSLGWFSSSKDPAHNRHPSVPLSLADYAVLDDLAKTIVAVETHRVFEERDVGRIHGTAIRNDSQLVHTVREQIHCWTTRGSWVRILEKDIQAAKHLGDSRFEKCNERFMQGLDKRFEKELEAGDGKIVASGVNQHVLGEYNKKDDQMLVREATKYRWVPDEKICGPRPTPSPPSSSSSSPSSSSSSSSEQDTETQEKTRLGFGDARSKYEPFSRKDFCRVLGRRNMLLAGDVTQYQLHDVITSAFGYNYACHGELGCLHRSPHPLCVGTDPTTGESRVDAALKYARNDVISVPWAVNPEDE</sequence>
<feature type="non-terminal residue" evidence="2">
    <location>
        <position position="348"/>
    </location>
</feature>
<dbReference type="EMBL" id="JAAAUY010000079">
    <property type="protein sequence ID" value="KAF9335957.1"/>
    <property type="molecule type" value="Genomic_DNA"/>
</dbReference>
<gene>
    <name evidence="2" type="ORF">BG006_010176</name>
</gene>
<evidence type="ECO:0000256" key="1">
    <source>
        <dbReference type="SAM" id="MobiDB-lite"/>
    </source>
</evidence>
<dbReference type="AlphaFoldDB" id="A0A9P5SV04"/>